<dbReference type="GO" id="GO:0055085">
    <property type="term" value="P:transmembrane transport"/>
    <property type="evidence" value="ECO:0007669"/>
    <property type="project" value="InterPro"/>
</dbReference>
<evidence type="ECO:0000256" key="4">
    <source>
        <dbReference type="ARBA" id="ARBA00022692"/>
    </source>
</evidence>
<dbReference type="Pfam" id="PF03547">
    <property type="entry name" value="Mem_trans"/>
    <property type="match status" value="1"/>
</dbReference>
<keyword evidence="5 10" id="KW-1133">Transmembrane helix</keyword>
<evidence type="ECO:0000256" key="5">
    <source>
        <dbReference type="ARBA" id="ARBA00022989"/>
    </source>
</evidence>
<dbReference type="PANTHER" id="PTHR31651">
    <property type="match status" value="1"/>
</dbReference>
<feature type="region of interest" description="Disordered" evidence="9">
    <location>
        <begin position="172"/>
        <end position="205"/>
    </location>
</feature>
<protein>
    <recommendedName>
        <fullName evidence="13">Auxin efflux carrier</fullName>
    </recommendedName>
</protein>
<name>A0A9W7BM48_9STRA</name>
<keyword evidence="6 10" id="KW-0472">Membrane</keyword>
<feature type="transmembrane region" description="Helical" evidence="10">
    <location>
        <begin position="364"/>
        <end position="387"/>
    </location>
</feature>
<evidence type="ECO:0000256" key="2">
    <source>
        <dbReference type="ARBA" id="ARBA00004308"/>
    </source>
</evidence>
<dbReference type="InterPro" id="IPR004776">
    <property type="entry name" value="Mem_transp_PIN-like"/>
</dbReference>
<organism evidence="11 12">
    <name type="scientific">Triparma strigata</name>
    <dbReference type="NCBI Taxonomy" id="1606541"/>
    <lineage>
        <taxon>Eukaryota</taxon>
        <taxon>Sar</taxon>
        <taxon>Stramenopiles</taxon>
        <taxon>Ochrophyta</taxon>
        <taxon>Bolidophyceae</taxon>
        <taxon>Parmales</taxon>
        <taxon>Triparmaceae</taxon>
        <taxon>Triparma</taxon>
    </lineage>
</organism>
<feature type="transmembrane region" description="Helical" evidence="10">
    <location>
        <begin position="291"/>
        <end position="312"/>
    </location>
</feature>
<dbReference type="GO" id="GO:0016020">
    <property type="term" value="C:membrane"/>
    <property type="evidence" value="ECO:0007669"/>
    <property type="project" value="UniProtKB-SubCell"/>
</dbReference>
<evidence type="ECO:0000313" key="12">
    <source>
        <dbReference type="Proteomes" id="UP001165085"/>
    </source>
</evidence>
<evidence type="ECO:0000256" key="6">
    <source>
        <dbReference type="ARBA" id="ARBA00023136"/>
    </source>
</evidence>
<gene>
    <name evidence="11" type="ORF">TrST_g3309</name>
</gene>
<dbReference type="PANTHER" id="PTHR31651:SF33">
    <property type="entry name" value="PROTEIN PIN-LIKES 1"/>
    <property type="match status" value="1"/>
</dbReference>
<feature type="transmembrane region" description="Helical" evidence="10">
    <location>
        <begin position="106"/>
        <end position="129"/>
    </location>
</feature>
<evidence type="ECO:0000256" key="8">
    <source>
        <dbReference type="ARBA" id="ARBA00025752"/>
    </source>
</evidence>
<feature type="transmembrane region" description="Helical" evidence="10">
    <location>
        <begin position="332"/>
        <end position="352"/>
    </location>
</feature>
<feature type="transmembrane region" description="Helical" evidence="10">
    <location>
        <begin position="225"/>
        <end position="244"/>
    </location>
</feature>
<feature type="transmembrane region" description="Helical" evidence="10">
    <location>
        <begin position="141"/>
        <end position="160"/>
    </location>
</feature>
<reference evidence="12" key="1">
    <citation type="journal article" date="2023" name="Commun. Biol.">
        <title>Genome analysis of Parmales, the sister group of diatoms, reveals the evolutionary specialization of diatoms from phago-mixotrophs to photoautotrophs.</title>
        <authorList>
            <person name="Ban H."/>
            <person name="Sato S."/>
            <person name="Yoshikawa S."/>
            <person name="Yamada K."/>
            <person name="Nakamura Y."/>
            <person name="Ichinomiya M."/>
            <person name="Sato N."/>
            <person name="Blanc-Mathieu R."/>
            <person name="Endo H."/>
            <person name="Kuwata A."/>
            <person name="Ogata H."/>
        </authorList>
    </citation>
    <scope>NUCLEOTIDE SEQUENCE [LARGE SCALE GENOMIC DNA]</scope>
    <source>
        <strain evidence="12">NIES 3701</strain>
    </source>
</reference>
<keyword evidence="4 10" id="KW-0812">Transmembrane</keyword>
<feature type="transmembrane region" description="Helical" evidence="10">
    <location>
        <begin position="6"/>
        <end position="29"/>
    </location>
</feature>
<dbReference type="OrthoDB" id="191139at2759"/>
<evidence type="ECO:0000256" key="1">
    <source>
        <dbReference type="ARBA" id="ARBA00004141"/>
    </source>
</evidence>
<keyword evidence="12" id="KW-1185">Reference proteome</keyword>
<proteinExistence type="inferred from homology"/>
<dbReference type="InterPro" id="IPR045033">
    <property type="entry name" value="PILS1/3/4/5/7"/>
</dbReference>
<dbReference type="GO" id="GO:0012505">
    <property type="term" value="C:endomembrane system"/>
    <property type="evidence" value="ECO:0007669"/>
    <property type="project" value="UniProtKB-SubCell"/>
</dbReference>
<evidence type="ECO:0000256" key="7">
    <source>
        <dbReference type="ARBA" id="ARBA00025100"/>
    </source>
</evidence>
<feature type="transmembrane region" description="Helical" evidence="10">
    <location>
        <begin position="72"/>
        <end position="94"/>
    </location>
</feature>
<evidence type="ECO:0000256" key="9">
    <source>
        <dbReference type="SAM" id="MobiDB-lite"/>
    </source>
</evidence>
<comment type="function">
    <text evidence="7">Involved in cellular auxin homeostasis by regulating auxin metabolism. Regulates intracellular auxin accumulation at the endoplasmic reticulum and thus auxin availability for nuclear auxin signaling.</text>
</comment>
<comment type="caution">
    <text evidence="11">The sequence shown here is derived from an EMBL/GenBank/DDBJ whole genome shotgun (WGS) entry which is preliminary data.</text>
</comment>
<accession>A0A9W7BM48</accession>
<dbReference type="AlphaFoldDB" id="A0A9W7BM48"/>
<keyword evidence="3" id="KW-0813">Transport</keyword>
<sequence>MSVQLAYFQASLKSVVAVLLLSLCGVFATRTNRMSPESRKSMAKISSHMMLPVLLISRVPQSDLTVDTLTTYWVLPAACFAYVGFGYVVSRILCSALKASKHEVNLITACSSLPTSTGPVLALYAAVLMALPSDANFDKDAAMASGAAEILIYTAFMNILRWTVGWELMRKPDESDPSSNPNSDMVAMVNLNSKNNPPGPQAPRPNLPFTTTFLNALKKTAEPPVIAAVLSIILALITPLHAIFYDEDAPLRPCTVGVMETFAGGYVPLALLILGSQLAYGPDVSGSVSKLAIFLVFAVRLLLVPLISLLLLRALKSSSDWFNSSVSPTLQFVILLESAGPPAINLASMAQLRGYKERETATMLFYTYVGSTVTICLWVSQFAHLAFE</sequence>
<evidence type="ECO:0000256" key="10">
    <source>
        <dbReference type="SAM" id="Phobius"/>
    </source>
</evidence>
<feature type="transmembrane region" description="Helical" evidence="10">
    <location>
        <begin position="256"/>
        <end position="279"/>
    </location>
</feature>
<comment type="subcellular location">
    <subcellularLocation>
        <location evidence="2">Endomembrane system</location>
    </subcellularLocation>
    <subcellularLocation>
        <location evidence="1">Membrane</location>
        <topology evidence="1">Multi-pass membrane protein</topology>
    </subcellularLocation>
</comment>
<evidence type="ECO:0008006" key="13">
    <source>
        <dbReference type="Google" id="ProtNLM"/>
    </source>
</evidence>
<evidence type="ECO:0000313" key="11">
    <source>
        <dbReference type="EMBL" id="GMH89138.1"/>
    </source>
</evidence>
<evidence type="ECO:0000256" key="3">
    <source>
        <dbReference type="ARBA" id="ARBA00022448"/>
    </source>
</evidence>
<comment type="similarity">
    <text evidence="8">Belongs to the auxin efflux carrier (TC 2.A.69.2) family.</text>
</comment>
<dbReference type="EMBL" id="BRXY01000351">
    <property type="protein sequence ID" value="GMH89138.1"/>
    <property type="molecule type" value="Genomic_DNA"/>
</dbReference>
<dbReference type="Proteomes" id="UP001165085">
    <property type="component" value="Unassembled WGS sequence"/>
</dbReference>